<evidence type="ECO:0000256" key="1">
    <source>
        <dbReference type="ARBA" id="ARBA00004123"/>
    </source>
</evidence>
<dbReference type="InterPro" id="IPR050613">
    <property type="entry name" value="Sec_Metabolite_Reg"/>
</dbReference>
<keyword evidence="6" id="KW-1185">Reference proteome</keyword>
<feature type="compositionally biased region" description="Low complexity" evidence="3">
    <location>
        <begin position="57"/>
        <end position="69"/>
    </location>
</feature>
<evidence type="ECO:0000313" key="6">
    <source>
        <dbReference type="Proteomes" id="UP000245946"/>
    </source>
</evidence>
<evidence type="ECO:0000313" key="5">
    <source>
        <dbReference type="EMBL" id="PWN98503.1"/>
    </source>
</evidence>
<gene>
    <name evidence="5" type="ORF">FA09DRAFT_360234</name>
</gene>
<dbReference type="PROSITE" id="PS50048">
    <property type="entry name" value="ZN2_CY6_FUNGAL_2"/>
    <property type="match status" value="1"/>
</dbReference>
<feature type="compositionally biased region" description="Basic and acidic residues" evidence="3">
    <location>
        <begin position="295"/>
        <end position="305"/>
    </location>
</feature>
<feature type="domain" description="Zn(2)-C6 fungal-type" evidence="4">
    <location>
        <begin position="174"/>
        <end position="203"/>
    </location>
</feature>
<dbReference type="PANTHER" id="PTHR31001">
    <property type="entry name" value="UNCHARACTERIZED TRANSCRIPTIONAL REGULATORY PROTEIN"/>
    <property type="match status" value="1"/>
</dbReference>
<feature type="compositionally biased region" description="Low complexity" evidence="3">
    <location>
        <begin position="335"/>
        <end position="371"/>
    </location>
</feature>
<evidence type="ECO:0000256" key="2">
    <source>
        <dbReference type="ARBA" id="ARBA00023242"/>
    </source>
</evidence>
<dbReference type="OrthoDB" id="39175at2759"/>
<feature type="region of interest" description="Disordered" evidence="3">
    <location>
        <begin position="213"/>
        <end position="387"/>
    </location>
</feature>
<feature type="compositionally biased region" description="Low complexity" evidence="3">
    <location>
        <begin position="960"/>
        <end position="970"/>
    </location>
</feature>
<dbReference type="GO" id="GO:0000981">
    <property type="term" value="F:DNA-binding transcription factor activity, RNA polymerase II-specific"/>
    <property type="evidence" value="ECO:0007669"/>
    <property type="project" value="InterPro"/>
</dbReference>
<dbReference type="Pfam" id="PF00172">
    <property type="entry name" value="Zn_clus"/>
    <property type="match status" value="1"/>
</dbReference>
<dbReference type="PROSITE" id="PS00463">
    <property type="entry name" value="ZN2_CY6_FUNGAL_1"/>
    <property type="match status" value="1"/>
</dbReference>
<evidence type="ECO:0000256" key="3">
    <source>
        <dbReference type="SAM" id="MobiDB-lite"/>
    </source>
</evidence>
<dbReference type="SUPFAM" id="SSF57701">
    <property type="entry name" value="Zn2/Cys6 DNA-binding domain"/>
    <property type="match status" value="1"/>
</dbReference>
<dbReference type="GO" id="GO:0008270">
    <property type="term" value="F:zinc ion binding"/>
    <property type="evidence" value="ECO:0007669"/>
    <property type="project" value="InterPro"/>
</dbReference>
<keyword evidence="2" id="KW-0539">Nucleus</keyword>
<feature type="region of interest" description="Disordered" evidence="3">
    <location>
        <begin position="15"/>
        <end position="173"/>
    </location>
</feature>
<dbReference type="InterPro" id="IPR001138">
    <property type="entry name" value="Zn2Cys6_DnaBD"/>
</dbReference>
<dbReference type="CDD" id="cd12148">
    <property type="entry name" value="fungal_TF_MHR"/>
    <property type="match status" value="1"/>
</dbReference>
<dbReference type="GO" id="GO:0005634">
    <property type="term" value="C:nucleus"/>
    <property type="evidence" value="ECO:0007669"/>
    <property type="project" value="UniProtKB-SubCell"/>
</dbReference>
<feature type="compositionally biased region" description="Low complexity" evidence="3">
    <location>
        <begin position="245"/>
        <end position="274"/>
    </location>
</feature>
<dbReference type="STRING" id="58919.A0A316ZE37"/>
<feature type="compositionally biased region" description="Low complexity" evidence="3">
    <location>
        <begin position="983"/>
        <end position="1006"/>
    </location>
</feature>
<dbReference type="RefSeq" id="XP_025598782.1">
    <property type="nucleotide sequence ID" value="XM_025745206.1"/>
</dbReference>
<dbReference type="SMART" id="SM00066">
    <property type="entry name" value="GAL4"/>
    <property type="match status" value="1"/>
</dbReference>
<dbReference type="EMBL" id="KZ819291">
    <property type="protein sequence ID" value="PWN98503.1"/>
    <property type="molecule type" value="Genomic_DNA"/>
</dbReference>
<dbReference type="PANTHER" id="PTHR31001:SF89">
    <property type="entry name" value="ZN(2)-C6 FUNGAL-TYPE DOMAIN-CONTAINING PROTEIN"/>
    <property type="match status" value="1"/>
</dbReference>
<reference evidence="5 6" key="1">
    <citation type="journal article" date="2018" name="Mol. Biol. Evol.">
        <title>Broad Genomic Sampling Reveals a Smut Pathogenic Ancestry of the Fungal Clade Ustilaginomycotina.</title>
        <authorList>
            <person name="Kijpornyongpan T."/>
            <person name="Mondo S.J."/>
            <person name="Barry K."/>
            <person name="Sandor L."/>
            <person name="Lee J."/>
            <person name="Lipzen A."/>
            <person name="Pangilinan J."/>
            <person name="LaButti K."/>
            <person name="Hainaut M."/>
            <person name="Henrissat B."/>
            <person name="Grigoriev I.V."/>
            <person name="Spatafora J.W."/>
            <person name="Aime M.C."/>
        </authorList>
    </citation>
    <scope>NUCLEOTIDE SEQUENCE [LARGE SCALE GENOMIC DNA]</scope>
    <source>
        <strain evidence="5 6">MCA 4186</strain>
    </source>
</reference>
<dbReference type="GeneID" id="37272750"/>
<proteinExistence type="predicted"/>
<dbReference type="CDD" id="cd00067">
    <property type="entry name" value="GAL4"/>
    <property type="match status" value="1"/>
</dbReference>
<dbReference type="InterPro" id="IPR036864">
    <property type="entry name" value="Zn2-C6_fun-type_DNA-bd_sf"/>
</dbReference>
<dbReference type="Gene3D" id="4.10.240.10">
    <property type="entry name" value="Zn(2)-C6 fungal-type DNA-binding domain"/>
    <property type="match status" value="1"/>
</dbReference>
<accession>A0A316ZE37</accession>
<comment type="subcellular location">
    <subcellularLocation>
        <location evidence="1">Nucleus</location>
    </subcellularLocation>
</comment>
<protein>
    <recommendedName>
        <fullName evidence="4">Zn(2)-C6 fungal-type domain-containing protein</fullName>
    </recommendedName>
</protein>
<feature type="region of interest" description="Disordered" evidence="3">
    <location>
        <begin position="924"/>
        <end position="1018"/>
    </location>
</feature>
<sequence length="1041" mass="112113">MLPLRHLAVSPAAQPPVLASAPPPPPAPPLTHLASPPRPSATPRPQSSAPVRLPAMSSSSSVFKSLPSSHHGGMPWPAASPSALSPPPLSDCTPSSESSSRTSPATAPTPLSSSASDRAPPAPASSSSKTGGRPRSPSPARAEGSSSPPRSSAVPVVQPARPSQAGADAGYTPSCSRCRAKKLRCNCETPCSNCISKGLQDECHKDRRIPRGRKRSRLDQHPAVEHEITTLRRKLRELESQSRIAPSPSSGSSSSHAAAPASYTHSAYASSPASGRYQDLGAGRHHVPRVPSPVPERRAPLERRGSALGSIASDGTGRSLDAGPSNWVPRDGYGASRSAAEALSSLSRPSPSHALSGHSSSSRTSLLADATLPPPRSFQPLRPRDPSHMDVAAQSFESLSHSRWTRGSEPLRMSGLAADRQSKYWADPASIHERRALIEEVQAAAPELSVLNELTHTFLYRANHFGGHVVHEPSFREATQVLMSGSVDEVLHSSVFADPAALAVWLLVLDCGYQFHPFSGPTSSTPGFAGVHAMRNSGADPTRHWQDLARRAFAIERTYAIRSISGLQAACLFILLGERDSAWVRMVGHAALTGAREMGLARLGAAPCSADMSMREFVRLETAVRIWNFLCDRDWCAGQRDGSYAIHRGQFDTRRPLNLNDADLEAGLSDSRPASEWTEMSYVLAHLDLAEHVRDAIDVRNLHSRLPNGAPGELSAAAVEQLDDGLRRYLQFKLPRFFALGSNFCQPRIAVPQRWMLHQQVFSQLLSLHRSSITTAAGRSTCLSVAMATLDLFAEIRTMCPVIEGLYVNSQHLFTAALILVLDMLHTSSHERRLDARQKVASAIEHLANSPRSAVILSVLLDEEEAQQQRRANRQEPPNTPLDVAAISWRISRTLDSIPSTPPHSARVPDECAAPALAPSLSSLGIARLPPTPSGHSLPPMSRDMPPPDNLRLPLPRPSPSRSHYSSSPSPRLPHPAERGHFSSQPQPYPQAHSHPQAPPCAQQPHVSSPPHTSHAEAFGDDEAVWAWILNAGLPLDDVSY</sequence>
<evidence type="ECO:0000259" key="4">
    <source>
        <dbReference type="PROSITE" id="PS50048"/>
    </source>
</evidence>
<dbReference type="Proteomes" id="UP000245946">
    <property type="component" value="Unassembled WGS sequence"/>
</dbReference>
<dbReference type="AlphaFoldDB" id="A0A316ZE37"/>
<organism evidence="5 6">
    <name type="scientific">Tilletiopsis washingtonensis</name>
    <dbReference type="NCBI Taxonomy" id="58919"/>
    <lineage>
        <taxon>Eukaryota</taxon>
        <taxon>Fungi</taxon>
        <taxon>Dikarya</taxon>
        <taxon>Basidiomycota</taxon>
        <taxon>Ustilaginomycotina</taxon>
        <taxon>Exobasidiomycetes</taxon>
        <taxon>Entylomatales</taxon>
        <taxon>Entylomatales incertae sedis</taxon>
        <taxon>Tilletiopsis</taxon>
    </lineage>
</organism>
<feature type="compositionally biased region" description="Pro residues" evidence="3">
    <location>
        <begin position="945"/>
        <end position="959"/>
    </location>
</feature>
<feature type="compositionally biased region" description="Basic and acidic residues" evidence="3">
    <location>
        <begin position="217"/>
        <end position="240"/>
    </location>
</feature>
<name>A0A316ZE37_9BASI</name>
<feature type="compositionally biased region" description="Low complexity" evidence="3">
    <location>
        <begin position="93"/>
        <end position="160"/>
    </location>
</feature>